<evidence type="ECO:0000313" key="4">
    <source>
        <dbReference type="EMBL" id="CAE8744020.1"/>
    </source>
</evidence>
<evidence type="ECO:0000313" key="5">
    <source>
        <dbReference type="Proteomes" id="UP000626109"/>
    </source>
</evidence>
<keyword evidence="2" id="KW-1133">Transmembrane helix</keyword>
<dbReference type="InterPro" id="IPR035914">
    <property type="entry name" value="Sperma_CUB_dom_sf"/>
</dbReference>
<dbReference type="Gene3D" id="1.10.287.110">
    <property type="entry name" value="DnaJ domain"/>
    <property type="match status" value="1"/>
</dbReference>
<feature type="compositionally biased region" description="Low complexity" evidence="1">
    <location>
        <begin position="487"/>
        <end position="499"/>
    </location>
</feature>
<feature type="region of interest" description="Disordered" evidence="1">
    <location>
        <begin position="395"/>
        <end position="499"/>
    </location>
</feature>
<evidence type="ECO:0000256" key="3">
    <source>
        <dbReference type="SAM" id="SignalP"/>
    </source>
</evidence>
<feature type="chain" id="PRO_5032822392" evidence="3">
    <location>
        <begin position="33"/>
        <end position="584"/>
    </location>
</feature>
<feature type="compositionally biased region" description="Polar residues" evidence="1">
    <location>
        <begin position="410"/>
        <end position="427"/>
    </location>
</feature>
<proteinExistence type="predicted"/>
<dbReference type="CDD" id="cd06257">
    <property type="entry name" value="DnaJ"/>
    <property type="match status" value="1"/>
</dbReference>
<organism evidence="4 5">
    <name type="scientific">Polarella glacialis</name>
    <name type="common">Dinoflagellate</name>
    <dbReference type="NCBI Taxonomy" id="89957"/>
    <lineage>
        <taxon>Eukaryota</taxon>
        <taxon>Sar</taxon>
        <taxon>Alveolata</taxon>
        <taxon>Dinophyceae</taxon>
        <taxon>Suessiales</taxon>
        <taxon>Suessiaceae</taxon>
        <taxon>Polarella</taxon>
    </lineage>
</organism>
<dbReference type="InterPro" id="IPR036869">
    <property type="entry name" value="J_dom_sf"/>
</dbReference>
<keyword evidence="2" id="KW-0472">Membrane</keyword>
<feature type="compositionally biased region" description="Polar residues" evidence="1">
    <location>
        <begin position="453"/>
        <end position="464"/>
    </location>
</feature>
<dbReference type="EMBL" id="CAJNNW010037704">
    <property type="protein sequence ID" value="CAE8744020.1"/>
    <property type="molecule type" value="Genomic_DNA"/>
</dbReference>
<keyword evidence="3" id="KW-0732">Signal</keyword>
<protein>
    <submittedName>
        <fullName evidence="4">Uncharacterized protein</fullName>
    </submittedName>
</protein>
<evidence type="ECO:0000256" key="1">
    <source>
        <dbReference type="SAM" id="MobiDB-lite"/>
    </source>
</evidence>
<sequence length="584" mass="62335">MDPHMPFLGGLGLTRFLALGVSFALLLASGSASSAPDLQDVLCARWSDNCTACTSVEETPDKGKQVRVRCQFVVGSQKGGSACVGQPVDDPTAELSEWIGRNAGITPGSLGKAQVYSHASPACRLILREPSLCTQSDPQGERAQQCAAAEPTCDACTVRQGCGFCGERQFGTQGSAGWATVRCVTGADATLRPEIGASSAVRNGSKSATCAVRCESNMKVFDLLGPLLESEGLIEYPFWRSYGMVYAPGQRCAWYIGGFQAGSLSGSLEYELATHDALYLTEASGSSNPQPRKVVGTGDDSPLTIIGLAVPVTLEFFSDEIREASGFSLRWDYTPVKPHSSIDGQLANNPNDAATPSLEDDLVWLIPLVVVGSCSLIGCCVGFDCLWKRRNRKRYKNPQRPGASHVYGTSIPQDTSNTSPQQQPGSQQKDHGTPGIRRNIVPADSAPADLPKQSLNPSSKQTSADAFRSPSAPKASNRTERTRPHSADSSANSSKHAAANVGKVSALPLPDGLSPSIELHIAAVREQMLASTHASESDRKALLRELQRRWHPDKNHAHDKAISTAVFQYINCNSSWFVGSLTSV</sequence>
<dbReference type="Proteomes" id="UP000626109">
    <property type="component" value="Unassembled WGS sequence"/>
</dbReference>
<gene>
    <name evidence="4" type="ORF">PGLA2088_LOCUS51685</name>
</gene>
<feature type="signal peptide" evidence="3">
    <location>
        <begin position="1"/>
        <end position="32"/>
    </location>
</feature>
<evidence type="ECO:0000256" key="2">
    <source>
        <dbReference type="SAM" id="Phobius"/>
    </source>
</evidence>
<feature type="transmembrane region" description="Helical" evidence="2">
    <location>
        <begin position="362"/>
        <end position="387"/>
    </location>
</feature>
<dbReference type="SUPFAM" id="SSF49854">
    <property type="entry name" value="Spermadhesin, CUB domain"/>
    <property type="match status" value="1"/>
</dbReference>
<reference evidence="4" key="1">
    <citation type="submission" date="2021-02" db="EMBL/GenBank/DDBJ databases">
        <authorList>
            <person name="Dougan E. K."/>
            <person name="Rhodes N."/>
            <person name="Thang M."/>
            <person name="Chan C."/>
        </authorList>
    </citation>
    <scope>NUCLEOTIDE SEQUENCE</scope>
</reference>
<accession>A0A813LZP7</accession>
<name>A0A813LZP7_POLGL</name>
<dbReference type="AlphaFoldDB" id="A0A813LZP7"/>
<dbReference type="InterPro" id="IPR001623">
    <property type="entry name" value="DnaJ_domain"/>
</dbReference>
<comment type="caution">
    <text evidence="4">The sequence shown here is derived from an EMBL/GenBank/DDBJ whole genome shotgun (WGS) entry which is preliminary data.</text>
</comment>
<dbReference type="SUPFAM" id="SSF46565">
    <property type="entry name" value="Chaperone J-domain"/>
    <property type="match status" value="1"/>
</dbReference>
<keyword evidence="2" id="KW-0812">Transmembrane</keyword>
<feature type="compositionally biased region" description="Basic and acidic residues" evidence="1">
    <location>
        <begin position="477"/>
        <end position="486"/>
    </location>
</feature>